<evidence type="ECO:0000313" key="5">
    <source>
        <dbReference type="Proteomes" id="UP000479293"/>
    </source>
</evidence>
<dbReference type="RefSeq" id="WP_152764153.1">
    <property type="nucleotide sequence ID" value="NZ_WHLY01000002.1"/>
</dbReference>
<dbReference type="Pfam" id="PF07635">
    <property type="entry name" value="PSCyt1"/>
    <property type="match status" value="1"/>
</dbReference>
<organism evidence="4 5">
    <name type="scientific">Salmonirosea aquatica</name>
    <dbReference type="NCBI Taxonomy" id="2654236"/>
    <lineage>
        <taxon>Bacteria</taxon>
        <taxon>Pseudomonadati</taxon>
        <taxon>Bacteroidota</taxon>
        <taxon>Cytophagia</taxon>
        <taxon>Cytophagales</taxon>
        <taxon>Spirosomataceae</taxon>
        <taxon>Salmonirosea</taxon>
    </lineage>
</organism>
<evidence type="ECO:0000259" key="2">
    <source>
        <dbReference type="Pfam" id="PF07587"/>
    </source>
</evidence>
<feature type="domain" description="Cytochrome C Planctomycete-type" evidence="3">
    <location>
        <begin position="52"/>
        <end position="114"/>
    </location>
</feature>
<protein>
    <submittedName>
        <fullName evidence="4">DUF1553 domain-containing protein</fullName>
    </submittedName>
</protein>
<dbReference type="InterPro" id="IPR022655">
    <property type="entry name" value="DUF1553"/>
</dbReference>
<keyword evidence="5" id="KW-1185">Reference proteome</keyword>
<comment type="caution">
    <text evidence="4">The sequence shown here is derived from an EMBL/GenBank/DDBJ whole genome shotgun (WGS) entry which is preliminary data.</text>
</comment>
<dbReference type="PANTHER" id="PTHR35889:SF3">
    <property type="entry name" value="F-BOX DOMAIN-CONTAINING PROTEIN"/>
    <property type="match status" value="1"/>
</dbReference>
<sequence>MRNRLLLLTAFLGTLILVVASCFQKNSFFKKNNTPELVSYNFHIRPILSDKCFACHGPDAKKRQAGLRLDLAESAFLPLRETKGAFAFVPGKPKESEVYRRISSQDPDYQMPTPESHLGLLNEDEVALMKKWIEQGAKYEKHWAFVTPVKVPLPEVDKEDWPRNELDRFVLAKMEQKGLTPNETADKEHLLKRVSLDLTGLVPSLELQDKFLADNSEQAYSRIVDEILKQPAYGEKMAVHWLDVARYADSYGYQDDNIRTQWPWRDWLIHAFNENLPYDKFVTWTLAGDLLPDTDKEKILATGFYRNHKYTEEGGVIPEEYRIEYILDKTKTFSKGILAMTAECAQCHDHKYDPISQKDYYSMFAFFNNTPEVGYEGDVSQSKPAKKPIVSISDADAKNLLRFLNRPDTSMLTVSVLGERDTLRPTYVLNRGVYDAPTTRVWAQPLPAVMKFDTTKYPRNRLGLARWTTDKNNPLTARVFVNQMWQQFFGRGLVKTTGDFGMQGDLPTHPELLDWLAVDFMEHGWDIKRLVKQIVTSATYRQSAKIDPKKHAVDPDNIYLAHGPRYRIPAEFVRDVVLSSSGLLVPKIGGPSVKPYQPEGLWESATSGRGVLKEYIQDRGNALYRRGMYTFIKLTVPPPSMIIFDASNRDQCEVVRSKTNTPLQALVMMNDPTVLEASRVLAQNLMQEKSPAQEKITKAFRRIVCRKPTEKETAILRGYFDGQTALFKQNKLNASKVLDVGEYPQARIADRAAWAALMQVIETIYNMEEAITKT</sequence>
<dbReference type="PANTHER" id="PTHR35889">
    <property type="entry name" value="CYCLOINULO-OLIGOSACCHARIDE FRUCTANOTRANSFERASE-RELATED"/>
    <property type="match status" value="1"/>
</dbReference>
<dbReference type="Pfam" id="PF07587">
    <property type="entry name" value="PSD1"/>
    <property type="match status" value="1"/>
</dbReference>
<dbReference type="Proteomes" id="UP000479293">
    <property type="component" value="Unassembled WGS sequence"/>
</dbReference>
<evidence type="ECO:0000259" key="1">
    <source>
        <dbReference type="Pfam" id="PF07583"/>
    </source>
</evidence>
<evidence type="ECO:0000259" key="3">
    <source>
        <dbReference type="Pfam" id="PF07635"/>
    </source>
</evidence>
<dbReference type="InterPro" id="IPR036909">
    <property type="entry name" value="Cyt_c-like_dom_sf"/>
</dbReference>
<reference evidence="4 5" key="1">
    <citation type="submission" date="2019-10" db="EMBL/GenBank/DDBJ databases">
        <title>Draft Genome Sequence of Cytophagaceae sp. SJW1-29.</title>
        <authorList>
            <person name="Choi A."/>
        </authorList>
    </citation>
    <scope>NUCLEOTIDE SEQUENCE [LARGE SCALE GENOMIC DNA]</scope>
    <source>
        <strain evidence="4 5">SJW1-29</strain>
    </source>
</reference>
<dbReference type="PROSITE" id="PS51257">
    <property type="entry name" value="PROKAR_LIPOPROTEIN"/>
    <property type="match status" value="1"/>
</dbReference>
<dbReference type="AlphaFoldDB" id="A0A7C9BJ23"/>
<name>A0A7C9BJ23_9BACT</name>
<dbReference type="GO" id="GO:0009055">
    <property type="term" value="F:electron transfer activity"/>
    <property type="evidence" value="ECO:0007669"/>
    <property type="project" value="InterPro"/>
</dbReference>
<dbReference type="GO" id="GO:0020037">
    <property type="term" value="F:heme binding"/>
    <property type="evidence" value="ECO:0007669"/>
    <property type="project" value="InterPro"/>
</dbReference>
<evidence type="ECO:0000313" key="4">
    <source>
        <dbReference type="EMBL" id="MPR36341.1"/>
    </source>
</evidence>
<proteinExistence type="predicted"/>
<accession>A0A7C9BJ23</accession>
<feature type="domain" description="DUF1549" evidence="1">
    <location>
        <begin position="166"/>
        <end position="371"/>
    </location>
</feature>
<dbReference type="SUPFAM" id="SSF46626">
    <property type="entry name" value="Cytochrome c"/>
    <property type="match status" value="1"/>
</dbReference>
<gene>
    <name evidence="4" type="ORF">GBK04_24095</name>
</gene>
<feature type="domain" description="DUF1553" evidence="2">
    <location>
        <begin position="460"/>
        <end position="718"/>
    </location>
</feature>
<dbReference type="EMBL" id="WHLY01000002">
    <property type="protein sequence ID" value="MPR36341.1"/>
    <property type="molecule type" value="Genomic_DNA"/>
</dbReference>
<dbReference type="InterPro" id="IPR011429">
    <property type="entry name" value="Cyt_c_Planctomycete-type"/>
</dbReference>
<dbReference type="Pfam" id="PF07583">
    <property type="entry name" value="PSCyt2"/>
    <property type="match status" value="1"/>
</dbReference>
<dbReference type="InterPro" id="IPR011444">
    <property type="entry name" value="DUF1549"/>
</dbReference>